<geneLocation type="plasmid" evidence="1 2">
    <name>unnamed1</name>
</geneLocation>
<organism evidence="1 2">
    <name type="scientific">Hymenobacter aerilatus</name>
    <dbReference type="NCBI Taxonomy" id="2932251"/>
    <lineage>
        <taxon>Bacteria</taxon>
        <taxon>Pseudomonadati</taxon>
        <taxon>Bacteroidota</taxon>
        <taxon>Cytophagia</taxon>
        <taxon>Cytophagales</taxon>
        <taxon>Hymenobacteraceae</taxon>
        <taxon>Hymenobacter</taxon>
    </lineage>
</organism>
<evidence type="ECO:0000313" key="2">
    <source>
        <dbReference type="Proteomes" id="UP000829925"/>
    </source>
</evidence>
<accession>A0A8T9T3L3</accession>
<reference evidence="1 2" key="1">
    <citation type="submission" date="2022-04" db="EMBL/GenBank/DDBJ databases">
        <title>Hymenobacter sp. isolated from the air.</title>
        <authorList>
            <person name="Won M."/>
            <person name="Lee C.-M."/>
            <person name="Woen H.-Y."/>
            <person name="Kwon S.-W."/>
        </authorList>
    </citation>
    <scope>NUCLEOTIDE SEQUENCE [LARGE SCALE GENOMIC DNA]</scope>
    <source>
        <strain evidence="2">5413 J-13</strain>
        <plasmid evidence="1 2">unnamed1</plasmid>
    </source>
</reference>
<evidence type="ECO:0000313" key="1">
    <source>
        <dbReference type="EMBL" id="UOR07734.1"/>
    </source>
</evidence>
<dbReference type="RefSeq" id="WP_179225616.1">
    <property type="nucleotide sequence ID" value="NZ_CP095054.1"/>
</dbReference>
<keyword evidence="1" id="KW-0614">Plasmid</keyword>
<gene>
    <name evidence="1" type="ORF">MUN82_22105</name>
</gene>
<dbReference type="KEGG" id="haei:MUN82_22105"/>
<sequence length="46" mass="4939">MPAPFDSNSILATVIIGPDGQVVTCHDGMAAYYTPEFKAALEKLVR</sequence>
<keyword evidence="2" id="KW-1185">Reference proteome</keyword>
<dbReference type="Proteomes" id="UP000829925">
    <property type="component" value="Plasmid unnamed1"/>
</dbReference>
<name>A0A8T9T3L3_9BACT</name>
<proteinExistence type="predicted"/>
<dbReference type="AlphaFoldDB" id="A0A8T9T3L3"/>
<dbReference type="EMBL" id="CP095054">
    <property type="protein sequence ID" value="UOR07734.1"/>
    <property type="molecule type" value="Genomic_DNA"/>
</dbReference>
<protein>
    <submittedName>
        <fullName evidence="1">Uncharacterized protein</fullName>
    </submittedName>
</protein>